<sequence>MDSSEFIEMKDPNLGNNPTDEEIAEYAQWLGADPETDQDLYWIAREALTVPLPAGWKIYQRKDGTGDPFYFNSRTGESLWDHPLDEQFKQLFIKEKAKKEALKSSPQTFRPTAALGKAISENNEETKKEKSPVKQDLPPTSLGLSPTDEDYEEEEESGAEFEFESNLDELNKDNTNNKEINNVQEKQLKEMKELIENHQNNINKIREQQAAEQNELNGQIAQLQAEKERIQKQINTIKEENSKQIAQLKSDHEKALKEENDNFQKQLNAQKSQFTKELNKLKEDQNNSAVIKSQQSQEIQKLNEQHEISKKKLLSMQTDEINKIKAEHEKEKSNLILSFVNEITDMKNKHENELQNLKKEHDSEKKKLTDQNNNDIKQLKEKFDSEIKKLTSDHENALKEENNKFESQKHKFDQESSLTSTETTDDIRQQYEDQILEMKMKYEEQIKLLKKKMNSKANESRQIKALSDSHDQNKRDLEDQFEEEIQSINLQHQQEINKLKRQNQRIIQQKNAEMTEKLNNLNEEFENLKSEQEMQNKEMLDQLMTKHKKMVTKLKKQNQEQINSIKEEHEEEIEKLEEDHRKQLDKMKQKNTKEIDRQKEEFEKQLMSIQQKAENSYTNSNTNIKPITNRNYYKYSTVCFSQWPTSRSNNLIISDLVCACSNNRIPFYSFDEKIIFSAIPRNTSDLPDSIPLSIPPAPISSRMQDRPTPLQISQSALGMPYQRTDPLYPGSPMDVISSPAISSRISKSKSKASKTSDQFDNTCNQIIDKMQLQSNDIMNITQGFKNLVSDQNREMSRLSMDFQQQSASISRAISGSLSQIESSFRDAVSQLSTAHTHQVIAPPVSAGTNFGKIGRRNLIRYQRDSEFQDESTESALESDSSDGAFMYEPKTRMTKRI</sequence>
<feature type="compositionally biased region" description="Acidic residues" evidence="1">
    <location>
        <begin position="147"/>
        <end position="163"/>
    </location>
</feature>
<dbReference type="InterPro" id="IPR036020">
    <property type="entry name" value="WW_dom_sf"/>
</dbReference>
<dbReference type="EMBL" id="DS113408">
    <property type="protein sequence ID" value="EAY07080.1"/>
    <property type="molecule type" value="Genomic_DNA"/>
</dbReference>
<dbReference type="Pfam" id="PF00397">
    <property type="entry name" value="WW"/>
    <property type="match status" value="1"/>
</dbReference>
<dbReference type="SMR" id="A2EJU2"/>
<dbReference type="RefSeq" id="XP_001319303.1">
    <property type="nucleotide sequence ID" value="XM_001319268.1"/>
</dbReference>
<dbReference type="KEGG" id="tva:4764966"/>
<dbReference type="STRING" id="5722.A2EJU2"/>
<name>A2EJU2_TRIV3</name>
<dbReference type="SUPFAM" id="SSF51045">
    <property type="entry name" value="WW domain"/>
    <property type="match status" value="1"/>
</dbReference>
<dbReference type="SMART" id="SM00456">
    <property type="entry name" value="WW"/>
    <property type="match status" value="1"/>
</dbReference>
<proteinExistence type="predicted"/>
<evidence type="ECO:0000259" key="2">
    <source>
        <dbReference type="PROSITE" id="PS50020"/>
    </source>
</evidence>
<dbReference type="VEuPathDB" id="TrichDB:TVAGG3_0409430"/>
<evidence type="ECO:0000256" key="1">
    <source>
        <dbReference type="SAM" id="MobiDB-lite"/>
    </source>
</evidence>
<gene>
    <name evidence="3" type="ORF">TVAG_140540</name>
</gene>
<dbReference type="CDD" id="cd00201">
    <property type="entry name" value="WW"/>
    <property type="match status" value="1"/>
</dbReference>
<dbReference type="eggNOG" id="ENOG502QR4A">
    <property type="taxonomic scope" value="Eukaryota"/>
</dbReference>
<dbReference type="OMA" id="KYEHEVE"/>
<accession>A2EJU2</accession>
<feature type="domain" description="WW" evidence="2">
    <location>
        <begin position="50"/>
        <end position="85"/>
    </location>
</feature>
<dbReference type="OrthoDB" id="6344460at2759"/>
<organism evidence="3 4">
    <name type="scientific">Trichomonas vaginalis (strain ATCC PRA-98 / G3)</name>
    <dbReference type="NCBI Taxonomy" id="412133"/>
    <lineage>
        <taxon>Eukaryota</taxon>
        <taxon>Metamonada</taxon>
        <taxon>Parabasalia</taxon>
        <taxon>Trichomonadida</taxon>
        <taxon>Trichomonadidae</taxon>
        <taxon>Trichomonas</taxon>
    </lineage>
</organism>
<evidence type="ECO:0000313" key="4">
    <source>
        <dbReference type="Proteomes" id="UP000001542"/>
    </source>
</evidence>
<dbReference type="PANTHER" id="PTHR21715:SF0">
    <property type="entry name" value="RH04127P"/>
    <property type="match status" value="1"/>
</dbReference>
<feature type="compositionally biased region" description="Basic and acidic residues" evidence="1">
    <location>
        <begin position="124"/>
        <end position="133"/>
    </location>
</feature>
<feature type="compositionally biased region" description="Basic and acidic residues" evidence="1">
    <location>
        <begin position="400"/>
        <end position="414"/>
    </location>
</feature>
<reference evidence="3" key="2">
    <citation type="journal article" date="2007" name="Science">
        <title>Draft genome sequence of the sexually transmitted pathogen Trichomonas vaginalis.</title>
        <authorList>
            <person name="Carlton J.M."/>
            <person name="Hirt R.P."/>
            <person name="Silva J.C."/>
            <person name="Delcher A.L."/>
            <person name="Schatz M."/>
            <person name="Zhao Q."/>
            <person name="Wortman J.R."/>
            <person name="Bidwell S.L."/>
            <person name="Alsmark U.C.M."/>
            <person name="Besteiro S."/>
            <person name="Sicheritz-Ponten T."/>
            <person name="Noel C.J."/>
            <person name="Dacks J.B."/>
            <person name="Foster P.G."/>
            <person name="Simillion C."/>
            <person name="Van de Peer Y."/>
            <person name="Miranda-Saavedra D."/>
            <person name="Barton G.J."/>
            <person name="Westrop G.D."/>
            <person name="Mueller S."/>
            <person name="Dessi D."/>
            <person name="Fiori P.L."/>
            <person name="Ren Q."/>
            <person name="Paulsen I."/>
            <person name="Zhang H."/>
            <person name="Bastida-Corcuera F.D."/>
            <person name="Simoes-Barbosa A."/>
            <person name="Brown M.T."/>
            <person name="Hayes R.D."/>
            <person name="Mukherjee M."/>
            <person name="Okumura C.Y."/>
            <person name="Schneider R."/>
            <person name="Smith A.J."/>
            <person name="Vanacova S."/>
            <person name="Villalvazo M."/>
            <person name="Haas B.J."/>
            <person name="Pertea M."/>
            <person name="Feldblyum T.V."/>
            <person name="Utterback T.R."/>
            <person name="Shu C.L."/>
            <person name="Osoegawa K."/>
            <person name="de Jong P.J."/>
            <person name="Hrdy I."/>
            <person name="Horvathova L."/>
            <person name="Zubacova Z."/>
            <person name="Dolezal P."/>
            <person name="Malik S.B."/>
            <person name="Logsdon J.M. Jr."/>
            <person name="Henze K."/>
            <person name="Gupta A."/>
            <person name="Wang C.C."/>
            <person name="Dunne R.L."/>
            <person name="Upcroft J.A."/>
            <person name="Upcroft P."/>
            <person name="White O."/>
            <person name="Salzberg S.L."/>
            <person name="Tang P."/>
            <person name="Chiu C.-H."/>
            <person name="Lee Y.-S."/>
            <person name="Embley T.M."/>
            <person name="Coombs G.H."/>
            <person name="Mottram J.C."/>
            <person name="Tachezy J."/>
            <person name="Fraser-Liggett C.M."/>
            <person name="Johnson P.J."/>
        </authorList>
    </citation>
    <scope>NUCLEOTIDE SEQUENCE [LARGE SCALE GENOMIC DNA]</scope>
    <source>
        <strain evidence="3">G3</strain>
    </source>
</reference>
<reference evidence="3" key="1">
    <citation type="submission" date="2006-10" db="EMBL/GenBank/DDBJ databases">
        <authorList>
            <person name="Amadeo P."/>
            <person name="Zhao Q."/>
            <person name="Wortman J."/>
            <person name="Fraser-Liggett C."/>
            <person name="Carlton J."/>
        </authorList>
    </citation>
    <scope>NUCLEOTIDE SEQUENCE</scope>
    <source>
        <strain evidence="3">G3</strain>
    </source>
</reference>
<dbReference type="PANTHER" id="PTHR21715">
    <property type="entry name" value="RH04127P"/>
    <property type="match status" value="1"/>
</dbReference>
<dbReference type="Gene3D" id="3.30.1470.10">
    <property type="entry name" value="Photosystem I PsaD, reaction center subunit II"/>
    <property type="match status" value="1"/>
</dbReference>
<feature type="region of interest" description="Disordered" evidence="1">
    <location>
        <begin position="400"/>
        <end position="426"/>
    </location>
</feature>
<dbReference type="Proteomes" id="UP000001542">
    <property type="component" value="Unassembled WGS sequence"/>
</dbReference>
<feature type="region of interest" description="Disordered" evidence="1">
    <location>
        <begin position="119"/>
        <end position="163"/>
    </location>
</feature>
<dbReference type="PROSITE" id="PS50020">
    <property type="entry name" value="WW_DOMAIN_2"/>
    <property type="match status" value="1"/>
</dbReference>
<keyword evidence="4" id="KW-1185">Reference proteome</keyword>
<evidence type="ECO:0000313" key="3">
    <source>
        <dbReference type="EMBL" id="EAY07080.1"/>
    </source>
</evidence>
<dbReference type="VEuPathDB" id="TrichDB:TVAG_140540"/>
<dbReference type="InParanoid" id="A2EJU2"/>
<protein>
    <submittedName>
        <fullName evidence="3">WW domain containing protein</fullName>
    </submittedName>
</protein>
<dbReference type="InterPro" id="IPR053233">
    <property type="entry name" value="ABRA-related"/>
</dbReference>
<feature type="region of interest" description="Disordered" evidence="1">
    <location>
        <begin position="865"/>
        <end position="897"/>
    </location>
</feature>
<dbReference type="InterPro" id="IPR001202">
    <property type="entry name" value="WW_dom"/>
</dbReference>
<dbReference type="AlphaFoldDB" id="A2EJU2"/>